<comment type="function">
    <text evidence="2">Nitronate monooxygenase that uses molecular oxygen to catalyze the oxidative denitrification of alkyl nitronates. Acts on propionate 3-nitronate (P3N), the presumed physiological substrate. Probably functions in the detoxification of P3N, a metabolic poison produced by plants and fungi as a defense mechanism.</text>
</comment>
<evidence type="ECO:0000256" key="4">
    <source>
        <dbReference type="ARBA" id="ARBA00013457"/>
    </source>
</evidence>
<organism evidence="13 15">
    <name type="scientific">Bacillus canaveralius</name>
    <dbReference type="NCBI Taxonomy" id="1403243"/>
    <lineage>
        <taxon>Bacteria</taxon>
        <taxon>Bacillati</taxon>
        <taxon>Bacillota</taxon>
        <taxon>Bacilli</taxon>
        <taxon>Bacillales</taxon>
        <taxon>Bacillaceae</taxon>
        <taxon>Bacillus</taxon>
    </lineage>
</organism>
<evidence type="ECO:0000313" key="13">
    <source>
        <dbReference type="EMBL" id="PLR85630.1"/>
    </source>
</evidence>
<reference evidence="13 15" key="1">
    <citation type="submission" date="2017-11" db="EMBL/GenBank/DDBJ databases">
        <title>Comparitive Functional Genomics of Dry Heat Resistant strains isolated from the Viking Spacecraft.</title>
        <authorList>
            <person name="Seuylemezian A."/>
            <person name="Cooper K."/>
            <person name="Vaishampayan P."/>
        </authorList>
    </citation>
    <scope>NUCLEOTIDE SEQUENCE [LARGE SCALE GENOMIC DNA]</scope>
    <source>
        <strain evidence="13 15">M4.6</strain>
    </source>
</reference>
<sequence length="359" mass="38213">MPWHHNAVTELLGITYPIFQAPMAGGITTVQLVSETSNQGGLGNLGAGYLTALQMRDDIEQIKQSTAKPFGVNLFVPAAHLDVDAHQAGAMKKLLTKYKQLLQIDGQFPELTKDYHGLFTEQVEEVLRAKVPVCSFTFGIPDQAILKEYKKTGGILIGTATNVKEAVEWEEAGADLIVAQGSEAGGHRGTFDEENKGIVGLIALVPQIVDAVQIPVIAAGGIMDGRGIAAALLLGATGVQLGTAFIACAESGAAPVYKEAVLEGSEDQTVLTKTFSGRLARGLSNTFIEEMEAAGEGPLPFPLQNELTGLIRKQAGALKNKEYMSLWAGQGVRMAKRETVASLLARLIKETNAAIELFK</sequence>
<dbReference type="PANTHER" id="PTHR42747:SF3">
    <property type="entry name" value="NITRONATE MONOOXYGENASE-RELATED"/>
    <property type="match status" value="1"/>
</dbReference>
<evidence type="ECO:0000256" key="9">
    <source>
        <dbReference type="ARBA" id="ARBA00023002"/>
    </source>
</evidence>
<comment type="cofactor">
    <cofactor evidence="1">
        <name>FMN</name>
        <dbReference type="ChEBI" id="CHEBI:58210"/>
    </cofactor>
</comment>
<evidence type="ECO:0000313" key="16">
    <source>
        <dbReference type="Proteomes" id="UP000235114"/>
    </source>
</evidence>
<dbReference type="RefSeq" id="WP_101575896.1">
    <property type="nucleotide sequence ID" value="NZ_PGVA01000005.1"/>
</dbReference>
<evidence type="ECO:0000256" key="11">
    <source>
        <dbReference type="ARBA" id="ARBA00031155"/>
    </source>
</evidence>
<evidence type="ECO:0000313" key="15">
    <source>
        <dbReference type="Proteomes" id="UP000234951"/>
    </source>
</evidence>
<proteinExistence type="inferred from homology"/>
<comment type="similarity">
    <text evidence="3">Belongs to the nitronate monooxygenase family. NMO class I subfamily.</text>
</comment>
<dbReference type="OrthoDB" id="9778912at2"/>
<dbReference type="AlphaFoldDB" id="A0A2N5GQX1"/>
<accession>A0A2N5GQX1</accession>
<dbReference type="Proteomes" id="UP000234951">
    <property type="component" value="Unassembled WGS sequence"/>
</dbReference>
<evidence type="ECO:0000313" key="14">
    <source>
        <dbReference type="EMBL" id="PLR94709.1"/>
    </source>
</evidence>
<dbReference type="Gene3D" id="3.20.20.70">
    <property type="entry name" value="Aldolase class I"/>
    <property type="match status" value="1"/>
</dbReference>
<dbReference type="InterPro" id="IPR004136">
    <property type="entry name" value="NMO"/>
</dbReference>
<dbReference type="Proteomes" id="UP000235114">
    <property type="component" value="Unassembled WGS sequence"/>
</dbReference>
<keyword evidence="9" id="KW-0560">Oxidoreductase</keyword>
<dbReference type="FunFam" id="3.20.20.70:FF:000154">
    <property type="entry name" value="Probable nitronate monooxygenase"/>
    <property type="match status" value="1"/>
</dbReference>
<dbReference type="Pfam" id="PF03060">
    <property type="entry name" value="NMO"/>
    <property type="match status" value="1"/>
</dbReference>
<dbReference type="GO" id="GO:0018580">
    <property type="term" value="F:nitronate monooxygenase activity"/>
    <property type="evidence" value="ECO:0007669"/>
    <property type="project" value="InterPro"/>
</dbReference>
<protein>
    <recommendedName>
        <fullName evidence="4">Probable nitronate monooxygenase</fullName>
    </recommendedName>
    <alternativeName>
        <fullName evidence="11">Propionate 3-nitronate monooxygenase</fullName>
    </alternativeName>
</protein>
<comment type="caution">
    <text evidence="13">The sequence shown here is derived from an EMBL/GenBank/DDBJ whole genome shotgun (WGS) entry which is preliminary data.</text>
</comment>
<keyword evidence="10 13" id="KW-0503">Monooxygenase</keyword>
<evidence type="ECO:0000256" key="10">
    <source>
        <dbReference type="ARBA" id="ARBA00023033"/>
    </source>
</evidence>
<evidence type="ECO:0000256" key="7">
    <source>
        <dbReference type="ARBA" id="ARBA00022643"/>
    </source>
</evidence>
<dbReference type="EMBL" id="PGVA01000005">
    <property type="protein sequence ID" value="PLR85630.1"/>
    <property type="molecule type" value="Genomic_DNA"/>
</dbReference>
<keyword evidence="8" id="KW-0547">Nucleotide-binding</keyword>
<name>A0A2N5GQX1_9BACI</name>
<dbReference type="SUPFAM" id="SSF51412">
    <property type="entry name" value="Inosine monophosphate dehydrogenase (IMPDH)"/>
    <property type="match status" value="1"/>
</dbReference>
<keyword evidence="6" id="KW-0285">Flavoprotein</keyword>
<dbReference type="GO" id="GO:0000166">
    <property type="term" value="F:nucleotide binding"/>
    <property type="evidence" value="ECO:0007669"/>
    <property type="project" value="UniProtKB-KW"/>
</dbReference>
<reference evidence="14 16" key="2">
    <citation type="submission" date="2017-12" db="EMBL/GenBank/DDBJ databases">
        <title>Comparative Functional Genomics of Dry Heat Resistant strains isolated from the Viking Spacecraft.</title>
        <authorList>
            <person name="Seuylemezian A."/>
            <person name="Cooper K."/>
            <person name="Vaishampayan P."/>
        </authorList>
    </citation>
    <scope>NUCLEOTIDE SEQUENCE [LARGE SCALE GENOMIC DNA]</scope>
    <source>
        <strain evidence="14 16">ATCC 29669</strain>
    </source>
</reference>
<keyword evidence="16" id="KW-1185">Reference proteome</keyword>
<keyword evidence="7" id="KW-0288">FMN</keyword>
<evidence type="ECO:0000256" key="3">
    <source>
        <dbReference type="ARBA" id="ARBA00009881"/>
    </source>
</evidence>
<evidence type="ECO:0000256" key="6">
    <source>
        <dbReference type="ARBA" id="ARBA00022630"/>
    </source>
</evidence>
<dbReference type="PANTHER" id="PTHR42747">
    <property type="entry name" value="NITRONATE MONOOXYGENASE-RELATED"/>
    <property type="match status" value="1"/>
</dbReference>
<dbReference type="GO" id="GO:0009636">
    <property type="term" value="P:response to toxic substance"/>
    <property type="evidence" value="ECO:0007669"/>
    <property type="project" value="UniProtKB-KW"/>
</dbReference>
<evidence type="ECO:0000256" key="12">
    <source>
        <dbReference type="ARBA" id="ARBA00049401"/>
    </source>
</evidence>
<evidence type="ECO:0000256" key="2">
    <source>
        <dbReference type="ARBA" id="ARBA00003535"/>
    </source>
</evidence>
<dbReference type="EMBL" id="PGVD01000046">
    <property type="protein sequence ID" value="PLR94709.1"/>
    <property type="molecule type" value="Genomic_DNA"/>
</dbReference>
<gene>
    <name evidence="13" type="ORF">CU635_04040</name>
    <name evidence="14" type="ORF">CVD25_16005</name>
</gene>
<evidence type="ECO:0000256" key="5">
    <source>
        <dbReference type="ARBA" id="ARBA00022575"/>
    </source>
</evidence>
<evidence type="ECO:0000256" key="1">
    <source>
        <dbReference type="ARBA" id="ARBA00001917"/>
    </source>
</evidence>
<comment type="catalytic activity">
    <reaction evidence="12">
        <text>3 propionate 3-nitronate + 3 O2 + H2O = 3 3-oxopropanoate + 2 nitrate + nitrite + H2O2 + 3 H(+)</text>
        <dbReference type="Rhea" id="RHEA:57332"/>
        <dbReference type="ChEBI" id="CHEBI:15377"/>
        <dbReference type="ChEBI" id="CHEBI:15378"/>
        <dbReference type="ChEBI" id="CHEBI:15379"/>
        <dbReference type="ChEBI" id="CHEBI:16240"/>
        <dbReference type="ChEBI" id="CHEBI:16301"/>
        <dbReference type="ChEBI" id="CHEBI:17632"/>
        <dbReference type="ChEBI" id="CHEBI:33190"/>
        <dbReference type="ChEBI" id="CHEBI:136067"/>
    </reaction>
</comment>
<evidence type="ECO:0000256" key="8">
    <source>
        <dbReference type="ARBA" id="ARBA00022741"/>
    </source>
</evidence>
<keyword evidence="5" id="KW-0216">Detoxification</keyword>
<dbReference type="CDD" id="cd04730">
    <property type="entry name" value="NPD_like"/>
    <property type="match status" value="1"/>
</dbReference>
<dbReference type="InterPro" id="IPR013785">
    <property type="entry name" value="Aldolase_TIM"/>
</dbReference>